<organism evidence="1 2">
    <name type="scientific">Yoonia sediminilitoris</name>
    <dbReference type="NCBI Taxonomy" id="1286148"/>
    <lineage>
        <taxon>Bacteria</taxon>
        <taxon>Pseudomonadati</taxon>
        <taxon>Pseudomonadota</taxon>
        <taxon>Alphaproteobacteria</taxon>
        <taxon>Rhodobacterales</taxon>
        <taxon>Paracoccaceae</taxon>
        <taxon>Yoonia</taxon>
    </lineage>
</organism>
<proteinExistence type="predicted"/>
<dbReference type="EMBL" id="QBUD01000011">
    <property type="protein sequence ID" value="PUB12027.1"/>
    <property type="molecule type" value="Genomic_DNA"/>
</dbReference>
<gene>
    <name evidence="1" type="ORF">C8N45_1114</name>
</gene>
<dbReference type="Proteomes" id="UP000244523">
    <property type="component" value="Unassembled WGS sequence"/>
</dbReference>
<evidence type="ECO:0000313" key="2">
    <source>
        <dbReference type="Proteomes" id="UP000244523"/>
    </source>
</evidence>
<comment type="caution">
    <text evidence="1">The sequence shown here is derived from an EMBL/GenBank/DDBJ whole genome shotgun (WGS) entry which is preliminary data.</text>
</comment>
<name>A0A2T6KB24_9RHOB</name>
<sequence>MFEEKIPPTFLQYATKTLGDTKRGLTGSVIVDETAAYAAEYDVQLPHPVYPFEASSKRQALLENLMAFDGPQQYRIIKELCDHSSFAPIPNKDRQELKIRLTTRFPQFTGGAPASDINETLIEETRHWLDNHPDALEQYNSALQKYEAGIFHRNLIDDLRLALELLLKDLFANNKSLENQLPALGGFIKERGGSKELSNMFVKILDYYTKYQNNSAKHGSAVIEEEIEFVFELSSSMMKHLVRLSAEEA</sequence>
<dbReference type="OrthoDB" id="5688165at2"/>
<evidence type="ECO:0008006" key="3">
    <source>
        <dbReference type="Google" id="ProtNLM"/>
    </source>
</evidence>
<accession>A0A2T6KB24</accession>
<dbReference type="RefSeq" id="WP_108387409.1">
    <property type="nucleotide sequence ID" value="NZ_QBUD01000011.1"/>
</dbReference>
<protein>
    <recommendedName>
        <fullName evidence="3">Abortive infection Abi-like protein</fullName>
    </recommendedName>
</protein>
<keyword evidence="2" id="KW-1185">Reference proteome</keyword>
<reference evidence="1 2" key="1">
    <citation type="submission" date="2018-04" db="EMBL/GenBank/DDBJ databases">
        <title>Genomic Encyclopedia of Archaeal and Bacterial Type Strains, Phase II (KMG-II): from individual species to whole genera.</title>
        <authorList>
            <person name="Goeker M."/>
        </authorList>
    </citation>
    <scope>NUCLEOTIDE SEQUENCE [LARGE SCALE GENOMIC DNA]</scope>
    <source>
        <strain evidence="1 2">DSM 29955</strain>
    </source>
</reference>
<evidence type="ECO:0000313" key="1">
    <source>
        <dbReference type="EMBL" id="PUB12027.1"/>
    </source>
</evidence>
<dbReference type="AlphaFoldDB" id="A0A2T6KB24"/>